<dbReference type="PANTHER" id="PTHR36402">
    <property type="entry name" value="EXPRESSED PROTEIN"/>
    <property type="match status" value="1"/>
</dbReference>
<dbReference type="OrthoDB" id="1938107at2759"/>
<keyword evidence="1" id="KW-0175">Coiled coil</keyword>
<evidence type="ECO:0008006" key="4">
    <source>
        <dbReference type="Google" id="ProtNLM"/>
    </source>
</evidence>
<organism evidence="2 3">
    <name type="scientific">Coptis chinensis</name>
    <dbReference type="NCBI Taxonomy" id="261450"/>
    <lineage>
        <taxon>Eukaryota</taxon>
        <taxon>Viridiplantae</taxon>
        <taxon>Streptophyta</taxon>
        <taxon>Embryophyta</taxon>
        <taxon>Tracheophyta</taxon>
        <taxon>Spermatophyta</taxon>
        <taxon>Magnoliopsida</taxon>
        <taxon>Ranunculales</taxon>
        <taxon>Ranunculaceae</taxon>
        <taxon>Coptidoideae</taxon>
        <taxon>Coptis</taxon>
    </lineage>
</organism>
<reference evidence="2 3" key="1">
    <citation type="submission" date="2020-10" db="EMBL/GenBank/DDBJ databases">
        <title>The Coptis chinensis genome and diversification of protoberbering-type alkaloids.</title>
        <authorList>
            <person name="Wang B."/>
            <person name="Shu S."/>
            <person name="Song C."/>
            <person name="Liu Y."/>
        </authorList>
    </citation>
    <scope>NUCLEOTIDE SEQUENCE [LARGE SCALE GENOMIC DNA]</scope>
    <source>
        <strain evidence="2">HL-2020</strain>
        <tissue evidence="2">Leaf</tissue>
    </source>
</reference>
<dbReference type="Proteomes" id="UP000631114">
    <property type="component" value="Unassembled WGS sequence"/>
</dbReference>
<keyword evidence="3" id="KW-1185">Reference proteome</keyword>
<accession>A0A835I6J7</accession>
<gene>
    <name evidence="2" type="ORF">IFM89_034117</name>
</gene>
<evidence type="ECO:0000313" key="3">
    <source>
        <dbReference type="Proteomes" id="UP000631114"/>
    </source>
</evidence>
<sequence>MAAARKLVKQSSFPLLKSLFPQTYSRYMSTSRTPLHRDQEYSKPCEFLGSWAPSSKDPKEAEAKLAMLRRDYAKQVRELRKEYFYEMEFQRQEKQRKDEAKKEKMRVEKEERKAKKAALAKEKASERKVVDEEFRQTILKERAEKLEYWRLRERKVAEKKQEKKELLRRQSSNWVAETELEKKILEAVVVYTTL</sequence>
<protein>
    <recommendedName>
        <fullName evidence="4">Stress response NST1-like protein</fullName>
    </recommendedName>
</protein>
<feature type="coiled-coil region" evidence="1">
    <location>
        <begin position="90"/>
        <end position="127"/>
    </location>
</feature>
<evidence type="ECO:0000256" key="1">
    <source>
        <dbReference type="SAM" id="Coils"/>
    </source>
</evidence>
<dbReference type="EMBL" id="JADFTS010000004">
    <property type="protein sequence ID" value="KAF9611646.1"/>
    <property type="molecule type" value="Genomic_DNA"/>
</dbReference>
<comment type="caution">
    <text evidence="2">The sequence shown here is derived from an EMBL/GenBank/DDBJ whole genome shotgun (WGS) entry which is preliminary data.</text>
</comment>
<dbReference type="PANTHER" id="PTHR36402:SF1">
    <property type="entry name" value="EXPRESSED PROTEIN"/>
    <property type="match status" value="1"/>
</dbReference>
<proteinExistence type="predicted"/>
<name>A0A835I6J7_9MAGN</name>
<dbReference type="AlphaFoldDB" id="A0A835I6J7"/>
<evidence type="ECO:0000313" key="2">
    <source>
        <dbReference type="EMBL" id="KAF9611646.1"/>
    </source>
</evidence>